<dbReference type="InterPro" id="IPR036719">
    <property type="entry name" value="Neuro-gated_channel_TM_sf"/>
</dbReference>
<evidence type="ECO:0000313" key="4">
    <source>
        <dbReference type="Proteomes" id="UP000784294"/>
    </source>
</evidence>
<dbReference type="EMBL" id="CAAALY010002801">
    <property type="protein sequence ID" value="VEL07940.1"/>
    <property type="molecule type" value="Genomic_DNA"/>
</dbReference>
<dbReference type="GO" id="GO:0005216">
    <property type="term" value="F:monoatomic ion channel activity"/>
    <property type="evidence" value="ECO:0007669"/>
    <property type="project" value="InterPro"/>
</dbReference>
<keyword evidence="1" id="KW-1133">Transmembrane helix</keyword>
<dbReference type="Pfam" id="PF02932">
    <property type="entry name" value="Neur_chan_memb"/>
    <property type="match status" value="1"/>
</dbReference>
<comment type="caution">
    <text evidence="3">The sequence shown here is derived from an EMBL/GenBank/DDBJ whole genome shotgun (WGS) entry which is preliminary data.</text>
</comment>
<dbReference type="GO" id="GO:0004888">
    <property type="term" value="F:transmembrane signaling receptor activity"/>
    <property type="evidence" value="ECO:0007669"/>
    <property type="project" value="InterPro"/>
</dbReference>
<organism evidence="3 4">
    <name type="scientific">Protopolystoma xenopodis</name>
    <dbReference type="NCBI Taxonomy" id="117903"/>
    <lineage>
        <taxon>Eukaryota</taxon>
        <taxon>Metazoa</taxon>
        <taxon>Spiralia</taxon>
        <taxon>Lophotrochozoa</taxon>
        <taxon>Platyhelminthes</taxon>
        <taxon>Monogenea</taxon>
        <taxon>Polyopisthocotylea</taxon>
        <taxon>Polystomatidea</taxon>
        <taxon>Polystomatidae</taxon>
        <taxon>Protopolystoma</taxon>
    </lineage>
</organism>
<keyword evidence="1" id="KW-0472">Membrane</keyword>
<feature type="transmembrane region" description="Helical" evidence="1">
    <location>
        <begin position="57"/>
        <end position="76"/>
    </location>
</feature>
<accession>A0A3S5BLE8</accession>
<dbReference type="OrthoDB" id="407674at2759"/>
<dbReference type="InterPro" id="IPR006028">
    <property type="entry name" value="GABAA/Glycine_rcpt"/>
</dbReference>
<keyword evidence="4" id="KW-1185">Reference proteome</keyword>
<gene>
    <name evidence="3" type="ORF">PXEA_LOCUS1380</name>
</gene>
<evidence type="ECO:0000313" key="3">
    <source>
        <dbReference type="EMBL" id="VEL07940.1"/>
    </source>
</evidence>
<dbReference type="InterPro" id="IPR038050">
    <property type="entry name" value="Neuro_actylchol_rec"/>
</dbReference>
<dbReference type="GO" id="GO:0016020">
    <property type="term" value="C:membrane"/>
    <property type="evidence" value="ECO:0007669"/>
    <property type="project" value="InterPro"/>
</dbReference>
<proteinExistence type="predicted"/>
<evidence type="ECO:0000259" key="2">
    <source>
        <dbReference type="Pfam" id="PF02932"/>
    </source>
</evidence>
<name>A0A3S5BLE8_9PLAT</name>
<feature type="domain" description="Neurotransmitter-gated ion-channel transmembrane" evidence="2">
    <location>
        <begin position="34"/>
        <end position="70"/>
    </location>
</feature>
<dbReference type="Gene3D" id="1.20.58.390">
    <property type="entry name" value="Neurotransmitter-gated ion-channel transmembrane domain"/>
    <property type="match status" value="1"/>
</dbReference>
<protein>
    <recommendedName>
        <fullName evidence="2">Neurotransmitter-gated ion-channel transmembrane domain-containing protein</fullName>
    </recommendedName>
</protein>
<sequence length="96" mass="10447">MHLNCTSGTSTGNYTCLHFIFGLNRQLGSYLVGTYIPAILIVMVSWLSFWISTEAVPARVTLGLLTLIAILTKASAPFHAAVSIYRLCHQSPLHVG</sequence>
<reference evidence="3" key="1">
    <citation type="submission" date="2018-11" db="EMBL/GenBank/DDBJ databases">
        <authorList>
            <consortium name="Pathogen Informatics"/>
        </authorList>
    </citation>
    <scope>NUCLEOTIDE SEQUENCE</scope>
</reference>
<dbReference type="AlphaFoldDB" id="A0A3S5BLE8"/>
<evidence type="ECO:0000256" key="1">
    <source>
        <dbReference type="SAM" id="Phobius"/>
    </source>
</evidence>
<dbReference type="SUPFAM" id="SSF90112">
    <property type="entry name" value="Neurotransmitter-gated ion-channel transmembrane pore"/>
    <property type="match status" value="1"/>
</dbReference>
<dbReference type="InterPro" id="IPR006029">
    <property type="entry name" value="Neurotrans-gated_channel_TM"/>
</dbReference>
<keyword evidence="1" id="KW-0812">Transmembrane</keyword>
<feature type="transmembrane region" description="Helical" evidence="1">
    <location>
        <begin position="27"/>
        <end position="51"/>
    </location>
</feature>
<dbReference type="Proteomes" id="UP000784294">
    <property type="component" value="Unassembled WGS sequence"/>
</dbReference>
<dbReference type="PRINTS" id="PR00253">
    <property type="entry name" value="GABAARECEPTR"/>
</dbReference>